<evidence type="ECO:0000256" key="1">
    <source>
        <dbReference type="ARBA" id="ARBA00001947"/>
    </source>
</evidence>
<dbReference type="AlphaFoldDB" id="A0AAV1WUW7"/>
<sequence>MHREHAYLTILQQLSRSRLKLILVGKLMLHCGNPLFLSHEVAHQWFGNLVTMEWWTHLWLNEGFATWISYMTTDILFPEWNIWTQFLQQASEGLHMDALEKSHLIEVVRTLLECGADPESLVKKTSKTEFLPIHMASRLGLPLIIQCLIDFGCELNSITNSGDTSVMICAKYKQEECLKVPAKAGADFGLVNIAGQSKSSNTSTFLPLMFVAQAGDTEALKTVIESGEFDLDYQDDSGFCAVVLTALKGHVESFRLLNNVTHYHWFL</sequence>
<evidence type="ECO:0000256" key="2">
    <source>
        <dbReference type="ARBA" id="ARBA00004413"/>
    </source>
</evidence>
<evidence type="ECO:0000256" key="4">
    <source>
        <dbReference type="ARBA" id="ARBA00022670"/>
    </source>
</evidence>
<keyword evidence="4" id="KW-0645">Protease</keyword>
<keyword evidence="8" id="KW-0482">Metalloprotease</keyword>
<dbReference type="GO" id="GO:0070006">
    <property type="term" value="F:metalloaminopeptidase activity"/>
    <property type="evidence" value="ECO:0007669"/>
    <property type="project" value="TreeGrafter"/>
</dbReference>
<dbReference type="Gene3D" id="1.25.40.20">
    <property type="entry name" value="Ankyrin repeat-containing domain"/>
    <property type="match status" value="2"/>
</dbReference>
<dbReference type="SUPFAM" id="SSF48403">
    <property type="entry name" value="Ankyrin repeat"/>
    <property type="match status" value="1"/>
</dbReference>
<reference evidence="10 11" key="1">
    <citation type="submission" date="2024-03" db="EMBL/GenBank/DDBJ databases">
        <authorList>
            <person name="Martinez-Hernandez J."/>
        </authorList>
    </citation>
    <scope>NUCLEOTIDE SEQUENCE [LARGE SCALE GENOMIC DNA]</scope>
</reference>
<dbReference type="GO" id="GO:0006508">
    <property type="term" value="P:proteolysis"/>
    <property type="evidence" value="ECO:0007669"/>
    <property type="project" value="UniProtKB-KW"/>
</dbReference>
<dbReference type="InterPro" id="IPR014782">
    <property type="entry name" value="Peptidase_M1_dom"/>
</dbReference>
<gene>
    <name evidence="10" type="ORF">LLUT_LOCUS13869</name>
</gene>
<evidence type="ECO:0000256" key="7">
    <source>
        <dbReference type="ARBA" id="ARBA00022833"/>
    </source>
</evidence>
<organism evidence="10 11">
    <name type="scientific">Lupinus luteus</name>
    <name type="common">European yellow lupine</name>
    <dbReference type="NCBI Taxonomy" id="3873"/>
    <lineage>
        <taxon>Eukaryota</taxon>
        <taxon>Viridiplantae</taxon>
        <taxon>Streptophyta</taxon>
        <taxon>Embryophyta</taxon>
        <taxon>Tracheophyta</taxon>
        <taxon>Spermatophyta</taxon>
        <taxon>Magnoliopsida</taxon>
        <taxon>eudicotyledons</taxon>
        <taxon>Gunneridae</taxon>
        <taxon>Pentapetalae</taxon>
        <taxon>rosids</taxon>
        <taxon>fabids</taxon>
        <taxon>Fabales</taxon>
        <taxon>Fabaceae</taxon>
        <taxon>Papilionoideae</taxon>
        <taxon>50 kb inversion clade</taxon>
        <taxon>genistoids sensu lato</taxon>
        <taxon>core genistoids</taxon>
        <taxon>Genisteae</taxon>
        <taxon>Lupinus</taxon>
    </lineage>
</organism>
<name>A0AAV1WUW7_LUPLU</name>
<comment type="caution">
    <text evidence="10">The sequence shown here is derived from an EMBL/GenBank/DDBJ whole genome shotgun (WGS) entry which is preliminary data.</text>
</comment>
<dbReference type="SUPFAM" id="SSF55486">
    <property type="entry name" value="Metalloproteases ('zincins'), catalytic domain"/>
    <property type="match status" value="1"/>
</dbReference>
<dbReference type="InterPro" id="IPR027268">
    <property type="entry name" value="Peptidase_M4/M1_CTD_sf"/>
</dbReference>
<keyword evidence="11" id="KW-1185">Reference proteome</keyword>
<protein>
    <recommendedName>
        <fullName evidence="9">Peptidase M1 membrane alanine aminopeptidase domain-containing protein</fullName>
    </recommendedName>
</protein>
<evidence type="ECO:0000313" key="11">
    <source>
        <dbReference type="Proteomes" id="UP001497480"/>
    </source>
</evidence>
<dbReference type="PRINTS" id="PR00756">
    <property type="entry name" value="ALADIPTASE"/>
</dbReference>
<dbReference type="InterPro" id="IPR050344">
    <property type="entry name" value="Peptidase_M1_aminopeptidases"/>
</dbReference>
<keyword evidence="7" id="KW-0862">Zinc</keyword>
<evidence type="ECO:0000256" key="3">
    <source>
        <dbReference type="ARBA" id="ARBA00010136"/>
    </source>
</evidence>
<dbReference type="GO" id="GO:0005615">
    <property type="term" value="C:extracellular space"/>
    <property type="evidence" value="ECO:0007669"/>
    <property type="project" value="TreeGrafter"/>
</dbReference>
<dbReference type="SMART" id="SM00248">
    <property type="entry name" value="ANK"/>
    <property type="match status" value="3"/>
</dbReference>
<dbReference type="GO" id="GO:0005737">
    <property type="term" value="C:cytoplasm"/>
    <property type="evidence" value="ECO:0007669"/>
    <property type="project" value="TreeGrafter"/>
</dbReference>
<keyword evidence="5" id="KW-0479">Metal-binding</keyword>
<dbReference type="InterPro" id="IPR001930">
    <property type="entry name" value="Peptidase_M1"/>
</dbReference>
<comment type="subcellular location">
    <subcellularLocation>
        <location evidence="2">Cell membrane</location>
        <topology evidence="2">Peripheral membrane protein</topology>
        <orientation evidence="2">Cytoplasmic side</orientation>
    </subcellularLocation>
</comment>
<dbReference type="Gene3D" id="1.10.390.10">
    <property type="entry name" value="Neutral Protease Domain 2"/>
    <property type="match status" value="1"/>
</dbReference>
<dbReference type="GO" id="GO:0043171">
    <property type="term" value="P:peptide catabolic process"/>
    <property type="evidence" value="ECO:0007669"/>
    <property type="project" value="TreeGrafter"/>
</dbReference>
<proteinExistence type="inferred from homology"/>
<evidence type="ECO:0000256" key="8">
    <source>
        <dbReference type="ARBA" id="ARBA00023049"/>
    </source>
</evidence>
<dbReference type="Proteomes" id="UP001497480">
    <property type="component" value="Unassembled WGS sequence"/>
</dbReference>
<dbReference type="GO" id="GO:0008270">
    <property type="term" value="F:zinc ion binding"/>
    <property type="evidence" value="ECO:0007669"/>
    <property type="project" value="InterPro"/>
</dbReference>
<dbReference type="GO" id="GO:0042277">
    <property type="term" value="F:peptide binding"/>
    <property type="evidence" value="ECO:0007669"/>
    <property type="project" value="TreeGrafter"/>
</dbReference>
<dbReference type="InterPro" id="IPR002110">
    <property type="entry name" value="Ankyrin_rpt"/>
</dbReference>
<dbReference type="GO" id="GO:0005886">
    <property type="term" value="C:plasma membrane"/>
    <property type="evidence" value="ECO:0007669"/>
    <property type="project" value="UniProtKB-SubCell"/>
</dbReference>
<accession>A0AAV1WUW7</accession>
<dbReference type="Pfam" id="PF01433">
    <property type="entry name" value="Peptidase_M1"/>
    <property type="match status" value="1"/>
</dbReference>
<dbReference type="InterPro" id="IPR036770">
    <property type="entry name" value="Ankyrin_rpt-contain_sf"/>
</dbReference>
<feature type="domain" description="Peptidase M1 membrane alanine aminopeptidase" evidence="9">
    <location>
        <begin position="38"/>
        <end position="107"/>
    </location>
</feature>
<comment type="cofactor">
    <cofactor evidence="1">
        <name>Zn(2+)</name>
        <dbReference type="ChEBI" id="CHEBI:29105"/>
    </cofactor>
</comment>
<evidence type="ECO:0000259" key="9">
    <source>
        <dbReference type="Pfam" id="PF01433"/>
    </source>
</evidence>
<keyword evidence="6" id="KW-0378">Hydrolase</keyword>
<dbReference type="PANTHER" id="PTHR11533">
    <property type="entry name" value="PROTEASE M1 ZINC METALLOPROTEASE"/>
    <property type="match status" value="1"/>
</dbReference>
<dbReference type="PANTHER" id="PTHR11533:SF274">
    <property type="entry name" value="AMINOPEPTIDASE"/>
    <property type="match status" value="1"/>
</dbReference>
<comment type="similarity">
    <text evidence="3">Belongs to the peptidase M1 family.</text>
</comment>
<evidence type="ECO:0000256" key="6">
    <source>
        <dbReference type="ARBA" id="ARBA00022801"/>
    </source>
</evidence>
<evidence type="ECO:0000313" key="10">
    <source>
        <dbReference type="EMBL" id="CAL0312809.1"/>
    </source>
</evidence>
<evidence type="ECO:0000256" key="5">
    <source>
        <dbReference type="ARBA" id="ARBA00022723"/>
    </source>
</evidence>
<dbReference type="EMBL" id="CAXHTB010000009">
    <property type="protein sequence ID" value="CAL0312809.1"/>
    <property type="molecule type" value="Genomic_DNA"/>
</dbReference>